<reference evidence="8" key="2">
    <citation type="submission" date="2025-09" db="UniProtKB">
        <authorList>
            <consortium name="Ensembl"/>
        </authorList>
    </citation>
    <scope>IDENTIFICATION</scope>
</reference>
<evidence type="ECO:0000256" key="7">
    <source>
        <dbReference type="SAM" id="MobiDB-lite"/>
    </source>
</evidence>
<dbReference type="AlphaFoldDB" id="A0A8C4FE66"/>
<evidence type="ECO:0000256" key="6">
    <source>
        <dbReference type="RuleBase" id="RU004914"/>
    </source>
</evidence>
<organism evidence="8 9">
    <name type="scientific">Dicentrarchus labrax</name>
    <name type="common">European seabass</name>
    <name type="synonym">Morone labrax</name>
    <dbReference type="NCBI Taxonomy" id="13489"/>
    <lineage>
        <taxon>Eukaryota</taxon>
        <taxon>Metazoa</taxon>
        <taxon>Chordata</taxon>
        <taxon>Craniata</taxon>
        <taxon>Vertebrata</taxon>
        <taxon>Euteleostomi</taxon>
        <taxon>Actinopterygii</taxon>
        <taxon>Neopterygii</taxon>
        <taxon>Teleostei</taxon>
        <taxon>Neoteleostei</taxon>
        <taxon>Acanthomorphata</taxon>
        <taxon>Eupercaria</taxon>
        <taxon>Moronidae</taxon>
        <taxon>Dicentrarchus</taxon>
    </lineage>
</organism>
<feature type="transmembrane region" description="Helical" evidence="6">
    <location>
        <begin position="569"/>
        <end position="588"/>
    </location>
</feature>
<evidence type="ECO:0000256" key="4">
    <source>
        <dbReference type="ARBA" id="ARBA00022989"/>
    </source>
</evidence>
<dbReference type="Pfam" id="PF01554">
    <property type="entry name" value="MatE"/>
    <property type="match status" value="2"/>
</dbReference>
<feature type="transmembrane region" description="Helical" evidence="6">
    <location>
        <begin position="365"/>
        <end position="388"/>
    </location>
</feature>
<keyword evidence="9" id="KW-1185">Reference proteome</keyword>
<evidence type="ECO:0000256" key="1">
    <source>
        <dbReference type="ARBA" id="ARBA00004141"/>
    </source>
</evidence>
<evidence type="ECO:0000256" key="3">
    <source>
        <dbReference type="ARBA" id="ARBA00022692"/>
    </source>
</evidence>
<feature type="transmembrane region" description="Helical" evidence="6">
    <location>
        <begin position="73"/>
        <end position="91"/>
    </location>
</feature>
<keyword evidence="3 6" id="KW-0812">Transmembrane</keyword>
<dbReference type="InterPro" id="IPR002528">
    <property type="entry name" value="MATE_fam"/>
</dbReference>
<protein>
    <recommendedName>
        <fullName evidence="6">Multidrug and toxin extrusion protein</fullName>
    </recommendedName>
</protein>
<evidence type="ECO:0000256" key="5">
    <source>
        <dbReference type="ARBA" id="ARBA00023136"/>
    </source>
</evidence>
<feature type="transmembrane region" description="Helical" evidence="6">
    <location>
        <begin position="176"/>
        <end position="196"/>
    </location>
</feature>
<reference evidence="8" key="1">
    <citation type="submission" date="2025-08" db="UniProtKB">
        <authorList>
            <consortium name="Ensembl"/>
        </authorList>
    </citation>
    <scope>IDENTIFICATION</scope>
</reference>
<evidence type="ECO:0000313" key="9">
    <source>
        <dbReference type="Proteomes" id="UP000694389"/>
    </source>
</evidence>
<dbReference type="GO" id="GO:0016020">
    <property type="term" value="C:membrane"/>
    <property type="evidence" value="ECO:0007669"/>
    <property type="project" value="UniProtKB-SubCell"/>
</dbReference>
<dbReference type="GO" id="GO:0015297">
    <property type="term" value="F:antiporter activity"/>
    <property type="evidence" value="ECO:0007669"/>
    <property type="project" value="InterPro"/>
</dbReference>
<dbReference type="CDD" id="cd13132">
    <property type="entry name" value="MATE_eukaryotic"/>
    <property type="match status" value="1"/>
</dbReference>
<gene>
    <name evidence="8" type="primary">slc47a1</name>
</gene>
<comment type="similarity">
    <text evidence="2 6">Belongs to the multi antimicrobial extrusion (MATE) (TC 2.A.66.1) family.</text>
</comment>
<name>A0A8C4FE66_DICLA</name>
<feature type="region of interest" description="Disordered" evidence="7">
    <location>
        <begin position="528"/>
        <end position="548"/>
    </location>
</feature>
<feature type="transmembrane region" description="Helical" evidence="6">
    <location>
        <begin position="464"/>
        <end position="485"/>
    </location>
</feature>
<feature type="transmembrane region" description="Helical" evidence="6">
    <location>
        <begin position="285"/>
        <end position="304"/>
    </location>
</feature>
<dbReference type="InterPro" id="IPR045069">
    <property type="entry name" value="MATE_euk"/>
</dbReference>
<proteinExistence type="inferred from homology"/>
<feature type="transmembrane region" description="Helical" evidence="6">
    <location>
        <begin position="97"/>
        <end position="123"/>
    </location>
</feature>
<feature type="transmembrane region" description="Helical" evidence="6">
    <location>
        <begin position="244"/>
        <end position="264"/>
    </location>
</feature>
<feature type="transmembrane region" description="Helical" evidence="6">
    <location>
        <begin position="324"/>
        <end position="345"/>
    </location>
</feature>
<feature type="transmembrane region" description="Helical" evidence="6">
    <location>
        <begin position="203"/>
        <end position="224"/>
    </location>
</feature>
<dbReference type="NCBIfam" id="TIGR00797">
    <property type="entry name" value="matE"/>
    <property type="match status" value="1"/>
</dbReference>
<comment type="subcellular location">
    <subcellularLocation>
        <location evidence="1">Membrane</location>
        <topology evidence="1">Multi-pass membrane protein</topology>
    </subcellularLocation>
</comment>
<accession>A0A8C4FE66</accession>
<feature type="transmembrane region" description="Helical" evidence="6">
    <location>
        <begin position="144"/>
        <end position="164"/>
    </location>
</feature>
<dbReference type="GeneTree" id="ENSGT00940000163922"/>
<dbReference type="Ensembl" id="ENSDLAT00005031769.2">
    <property type="protein sequence ID" value="ENSDLAP00005029769.1"/>
    <property type="gene ID" value="ENSDLAG00005013297.2"/>
</dbReference>
<evidence type="ECO:0000313" key="8">
    <source>
        <dbReference type="Ensembl" id="ENSDLAP00005029769.1"/>
    </source>
</evidence>
<keyword evidence="4 6" id="KW-1133">Transmembrane helix</keyword>
<feature type="transmembrane region" description="Helical" evidence="6">
    <location>
        <begin position="408"/>
        <end position="428"/>
    </location>
</feature>
<feature type="transmembrane region" description="Helical" evidence="6">
    <location>
        <begin position="440"/>
        <end position="458"/>
    </location>
</feature>
<keyword evidence="5 6" id="KW-0472">Membrane</keyword>
<dbReference type="Proteomes" id="UP000694389">
    <property type="component" value="Unassembled WGS sequence"/>
</dbReference>
<dbReference type="GO" id="GO:0042910">
    <property type="term" value="F:xenobiotic transmembrane transporter activity"/>
    <property type="evidence" value="ECO:0007669"/>
    <property type="project" value="InterPro"/>
</dbReference>
<dbReference type="GO" id="GO:1990961">
    <property type="term" value="P:xenobiotic detoxification by transmembrane export across the plasma membrane"/>
    <property type="evidence" value="ECO:0007669"/>
    <property type="project" value="InterPro"/>
</dbReference>
<dbReference type="PANTHER" id="PTHR11206">
    <property type="entry name" value="MULTIDRUG RESISTANCE PROTEIN"/>
    <property type="match status" value="1"/>
</dbReference>
<evidence type="ECO:0000256" key="2">
    <source>
        <dbReference type="ARBA" id="ARBA00010199"/>
    </source>
</evidence>
<sequence length="623" mass="67415">MGSPEPEHPSPGAGPVAGVSVTKTAGVEGDEAVVAVSSKLFRCACIRRWLPLVYREELYQVLQLTGPLLLSRILNFLLPFVITIFCGHIGNAELAGYALASATINVTTTATGYGLAVACDTLISQTFGSKNLKRVGVILQRGSLIMLLFCLPCWGLLINSYNLLLILHQEDEVARIAHLYVMAFLPAVPVSALNLIADYGFHVFLVCQGIILPQMYTAAAANVINLAANYVLIFSLELGVVGSAIANSLSQITICLLLFGYIRWKKLHQQTWGGWSTDCLQEWGTYMKLVIPSAFMVCFEWWIWEIGGFLAGVLGEVDLAAQHVMVEIGAITYMFPLGVHAAACVRVGNALGAGNTTRALVTCKVALVLAGLLAVLQGIVITGSKSVIGYIFTSDEKIVALVSENFKVYIFLQFFDALLCVCSGILVGSGMQKIAALSNLVGYYCIGLPVGIALMFFAELRILGFWVGLLVCVFFETGFFLILIFKLNWKKVTQKAQLRAGKKVVMIPKRPISTVLTEAMAQLDVGHEAEGNNTNAGGTEGDAEQSKNASNTKPQLLLSVTQLILRRGLIFLILVLILVIGVAFHIAFPSPEPSAQRWANLTLHWANDSTPTPLVPLDLTPHL</sequence>